<evidence type="ECO:0000256" key="1">
    <source>
        <dbReference type="SAM" id="Phobius"/>
    </source>
</evidence>
<comment type="caution">
    <text evidence="2">The sequence shown here is derived from an EMBL/GenBank/DDBJ whole genome shotgun (WGS) entry which is preliminary data.</text>
</comment>
<feature type="transmembrane region" description="Helical" evidence="1">
    <location>
        <begin position="32"/>
        <end position="50"/>
    </location>
</feature>
<feature type="transmembrane region" description="Helical" evidence="1">
    <location>
        <begin position="56"/>
        <end position="80"/>
    </location>
</feature>
<dbReference type="AlphaFoldDB" id="A0A2G7SPE8"/>
<name>A0A2G7SPE8_9FLAO</name>
<protein>
    <submittedName>
        <fullName evidence="2">Uncharacterized protein</fullName>
    </submittedName>
</protein>
<sequence length="101" mass="11208">MNVLRKQAGRFRRRTAIQVLALLRRQQPLQAALLRLLPCLLLLAGCAVLLDSLVPIPLWAVAGLTGVMAGYIAHNCQAFVASQRRKSMLRHLARCCLLHAQ</sequence>
<dbReference type="EMBL" id="PEKC01000313">
    <property type="protein sequence ID" value="PII29512.1"/>
    <property type="molecule type" value="Genomic_DNA"/>
</dbReference>
<gene>
    <name evidence="2" type="ORF">CTI11_29940</name>
</gene>
<organism evidence="2">
    <name type="scientific">Chryseobacterium sp. B5</name>
    <dbReference type="NCBI Taxonomy" id="2050562"/>
    <lineage>
        <taxon>Bacteria</taxon>
        <taxon>Pseudomonadati</taxon>
        <taxon>Bacteroidota</taxon>
        <taxon>Flavobacteriia</taxon>
        <taxon>Flavobacteriales</taxon>
        <taxon>Weeksellaceae</taxon>
        <taxon>Chryseobacterium group</taxon>
        <taxon>Chryseobacterium</taxon>
    </lineage>
</organism>
<accession>A0A2G7SPE8</accession>
<keyword evidence="1" id="KW-0472">Membrane</keyword>
<keyword evidence="1" id="KW-1133">Transmembrane helix</keyword>
<proteinExistence type="predicted"/>
<evidence type="ECO:0000313" key="2">
    <source>
        <dbReference type="EMBL" id="PII29512.1"/>
    </source>
</evidence>
<keyword evidence="1" id="KW-0812">Transmembrane</keyword>
<reference evidence="2" key="1">
    <citation type="submission" date="2017-10" db="EMBL/GenBank/DDBJ databases">
        <title>Chryseobacterium sp. B5 is a hydrocarbonoclastic and plant growth promoting bacterium.</title>
        <authorList>
            <person name="Thijs S."/>
            <person name="Gkorezis P."/>
            <person name="Van Hamme J."/>
        </authorList>
    </citation>
    <scope>NUCLEOTIDE SEQUENCE</scope>
    <source>
        <strain evidence="2">B5</strain>
    </source>
</reference>